<organism evidence="2 3">
    <name type="scientific">Pelotomaculum thermopropionicum (strain DSM 13744 / JCM 10971 / SI)</name>
    <dbReference type="NCBI Taxonomy" id="370438"/>
    <lineage>
        <taxon>Bacteria</taxon>
        <taxon>Bacillati</taxon>
        <taxon>Bacillota</taxon>
        <taxon>Clostridia</taxon>
        <taxon>Eubacteriales</taxon>
        <taxon>Desulfotomaculaceae</taxon>
        <taxon>Pelotomaculum</taxon>
    </lineage>
</organism>
<accession>A5CYT8</accession>
<dbReference type="SMART" id="SM00471">
    <property type="entry name" value="HDc"/>
    <property type="match status" value="1"/>
</dbReference>
<dbReference type="KEGG" id="pth:PTH_2674"/>
<protein>
    <submittedName>
        <fullName evidence="2">HD-GYP domain</fullName>
    </submittedName>
</protein>
<gene>
    <name evidence="2" type="ordered locus">PTH_2674</name>
</gene>
<sequence length="377" mass="41849">MRRVAATALMPGMKVGHPVYNSRGEVLINRGVTLTRSYIKKLLKLGIPALYIIDESLPEFYIEDVIDERTRVEAVKLARKILTGASPSKSTLNRVLLDEAKSTISSIIDQLLENSSLMVNLIDIRSLDDYLFGHSVNVCVLSLITGISLGYNREKLMSLGMGALMHDMGKTLIPPRILNKPGPLDEDEFNLIKRHPEYGYAILANGDPQIRKISALIAIQHHERYNGEGYPKGLNSAGIHEFSQIVGMADIFDAMTADRVYRKAHQPNEVWEMLAASGDYLFDYKLVVAFLSNIAAYPAGTLVRLSSNETAVVVETAKGFPLHPKIKIIYDAAGNRLAGPVDADLSKQKELSIIKVLEHEEIENMKLNRERPPFQGA</sequence>
<evidence type="ECO:0000313" key="2">
    <source>
        <dbReference type="EMBL" id="BAF60855.1"/>
    </source>
</evidence>
<reference evidence="3" key="1">
    <citation type="journal article" date="2008" name="Genome Res.">
        <title>The genome of Pelotomaculum thermopropionicum reveals niche-associated evolution in anaerobic microbiota.</title>
        <authorList>
            <person name="Kosaka T."/>
            <person name="Kato S."/>
            <person name="Shimoyama T."/>
            <person name="Ishii S."/>
            <person name="Abe T."/>
            <person name="Watanabe K."/>
        </authorList>
    </citation>
    <scope>NUCLEOTIDE SEQUENCE [LARGE SCALE GENOMIC DNA]</scope>
    <source>
        <strain evidence="3">DSM 13744 / JCM 10971 / SI</strain>
    </source>
</reference>
<dbReference type="PANTHER" id="PTHR43155">
    <property type="entry name" value="CYCLIC DI-GMP PHOSPHODIESTERASE PA4108-RELATED"/>
    <property type="match status" value="1"/>
</dbReference>
<dbReference type="HOGENOM" id="CLU_000445_92_1_9"/>
<keyword evidence="3" id="KW-1185">Reference proteome</keyword>
<dbReference type="Pfam" id="PF13487">
    <property type="entry name" value="HD_5"/>
    <property type="match status" value="1"/>
</dbReference>
<dbReference type="SUPFAM" id="SSF109604">
    <property type="entry name" value="HD-domain/PDEase-like"/>
    <property type="match status" value="1"/>
</dbReference>
<dbReference type="PROSITE" id="PS51832">
    <property type="entry name" value="HD_GYP"/>
    <property type="match status" value="1"/>
</dbReference>
<evidence type="ECO:0000259" key="1">
    <source>
        <dbReference type="PROSITE" id="PS51832"/>
    </source>
</evidence>
<dbReference type="InterPro" id="IPR037522">
    <property type="entry name" value="HD_GYP_dom"/>
</dbReference>
<dbReference type="CDD" id="cd00077">
    <property type="entry name" value="HDc"/>
    <property type="match status" value="1"/>
</dbReference>
<dbReference type="STRING" id="370438.PTH_2674"/>
<evidence type="ECO:0000313" key="3">
    <source>
        <dbReference type="Proteomes" id="UP000006556"/>
    </source>
</evidence>
<dbReference type="Gene3D" id="1.10.3210.10">
    <property type="entry name" value="Hypothetical protein af1432"/>
    <property type="match status" value="1"/>
</dbReference>
<name>A5CYT8_PELTS</name>
<dbReference type="EMBL" id="AP009389">
    <property type="protein sequence ID" value="BAF60855.1"/>
    <property type="molecule type" value="Genomic_DNA"/>
</dbReference>
<dbReference type="PANTHER" id="PTHR43155:SF2">
    <property type="entry name" value="CYCLIC DI-GMP PHOSPHODIESTERASE PA4108"/>
    <property type="match status" value="1"/>
</dbReference>
<feature type="domain" description="HD-GYP" evidence="1">
    <location>
        <begin position="109"/>
        <end position="306"/>
    </location>
</feature>
<dbReference type="eggNOG" id="COG2206">
    <property type="taxonomic scope" value="Bacteria"/>
</dbReference>
<dbReference type="InterPro" id="IPR003607">
    <property type="entry name" value="HD/PDEase_dom"/>
</dbReference>
<dbReference type="AlphaFoldDB" id="A5CYT8"/>
<dbReference type="Proteomes" id="UP000006556">
    <property type="component" value="Chromosome"/>
</dbReference>
<proteinExistence type="predicted"/>